<organism evidence="2 3">
    <name type="scientific">Mesonia algae</name>
    <dbReference type="NCBI Taxonomy" id="213248"/>
    <lineage>
        <taxon>Bacteria</taxon>
        <taxon>Pseudomonadati</taxon>
        <taxon>Bacteroidota</taxon>
        <taxon>Flavobacteriia</taxon>
        <taxon>Flavobacteriales</taxon>
        <taxon>Flavobacteriaceae</taxon>
        <taxon>Mesonia</taxon>
    </lineage>
</organism>
<evidence type="ECO:0000259" key="1">
    <source>
        <dbReference type="PROSITE" id="PS51352"/>
    </source>
</evidence>
<dbReference type="GO" id="GO:0016209">
    <property type="term" value="F:antioxidant activity"/>
    <property type="evidence" value="ECO:0007669"/>
    <property type="project" value="InterPro"/>
</dbReference>
<sequence length="194" mass="22554">MKKIKFIINILFWVALIAVIFSTDLRAEVFGFIQRGVIEIGLVNPTIEENHKTLKKNEPYQLTLKNQRGEMVQLSEFEDKIVFINFWATWCPPCIAEMPSINQLHEKFKNDKEIVFLMISQDKDFGKAKDFLEKKSFGFDIFQSQTSLPKDLRSNSIPATFVLDKSGNIVYEHMGMANYNSDKFISFLNELKKQ</sequence>
<dbReference type="SUPFAM" id="SSF52833">
    <property type="entry name" value="Thioredoxin-like"/>
    <property type="match status" value="1"/>
</dbReference>
<keyword evidence="2" id="KW-0413">Isomerase</keyword>
<reference evidence="2 3" key="1">
    <citation type="submission" date="2018-06" db="EMBL/GenBank/DDBJ databases">
        <title>Genomic Encyclopedia of Archaeal and Bacterial Type Strains, Phase II (KMG-II): from individual species to whole genera.</title>
        <authorList>
            <person name="Goeker M."/>
        </authorList>
    </citation>
    <scope>NUCLEOTIDE SEQUENCE [LARGE SCALE GENOMIC DNA]</scope>
    <source>
        <strain evidence="2 3">DSM 15361</strain>
    </source>
</reference>
<gene>
    <name evidence="2" type="ORF">LX95_02694</name>
</gene>
<dbReference type="EMBL" id="QKYV01000009">
    <property type="protein sequence ID" value="PZW37902.1"/>
    <property type="molecule type" value="Genomic_DNA"/>
</dbReference>
<dbReference type="InterPro" id="IPR050553">
    <property type="entry name" value="Thioredoxin_ResA/DsbE_sf"/>
</dbReference>
<protein>
    <submittedName>
        <fullName evidence="2">Thiol-disulfide isomerase/thioredoxin</fullName>
    </submittedName>
</protein>
<dbReference type="RefSeq" id="WP_111541958.1">
    <property type="nucleotide sequence ID" value="NZ_QKYV01000009.1"/>
</dbReference>
<evidence type="ECO:0000313" key="2">
    <source>
        <dbReference type="EMBL" id="PZW37902.1"/>
    </source>
</evidence>
<keyword evidence="3" id="KW-1185">Reference proteome</keyword>
<dbReference type="PANTHER" id="PTHR42852:SF17">
    <property type="entry name" value="THIOREDOXIN-LIKE PROTEIN HI_1115"/>
    <property type="match status" value="1"/>
</dbReference>
<dbReference type="Pfam" id="PF00578">
    <property type="entry name" value="AhpC-TSA"/>
    <property type="match status" value="1"/>
</dbReference>
<dbReference type="GO" id="GO:0016491">
    <property type="term" value="F:oxidoreductase activity"/>
    <property type="evidence" value="ECO:0007669"/>
    <property type="project" value="InterPro"/>
</dbReference>
<dbReference type="InterPro" id="IPR000866">
    <property type="entry name" value="AhpC/TSA"/>
</dbReference>
<dbReference type="CDD" id="cd02966">
    <property type="entry name" value="TlpA_like_family"/>
    <property type="match status" value="1"/>
</dbReference>
<dbReference type="PANTHER" id="PTHR42852">
    <property type="entry name" value="THIOL:DISULFIDE INTERCHANGE PROTEIN DSBE"/>
    <property type="match status" value="1"/>
</dbReference>
<dbReference type="PROSITE" id="PS51352">
    <property type="entry name" value="THIOREDOXIN_2"/>
    <property type="match status" value="1"/>
</dbReference>
<dbReference type="AlphaFoldDB" id="A0A2W7HUU5"/>
<name>A0A2W7HUU5_9FLAO</name>
<feature type="domain" description="Thioredoxin" evidence="1">
    <location>
        <begin position="38"/>
        <end position="193"/>
    </location>
</feature>
<evidence type="ECO:0000313" key="3">
    <source>
        <dbReference type="Proteomes" id="UP000249542"/>
    </source>
</evidence>
<accession>A0A2W7HUU5</accession>
<comment type="caution">
    <text evidence="2">The sequence shown here is derived from an EMBL/GenBank/DDBJ whole genome shotgun (WGS) entry which is preliminary data.</text>
</comment>
<dbReference type="InterPro" id="IPR013766">
    <property type="entry name" value="Thioredoxin_domain"/>
</dbReference>
<dbReference type="Gene3D" id="3.40.30.10">
    <property type="entry name" value="Glutaredoxin"/>
    <property type="match status" value="1"/>
</dbReference>
<dbReference type="GO" id="GO:0016853">
    <property type="term" value="F:isomerase activity"/>
    <property type="evidence" value="ECO:0007669"/>
    <property type="project" value="UniProtKB-KW"/>
</dbReference>
<proteinExistence type="predicted"/>
<dbReference type="Proteomes" id="UP000249542">
    <property type="component" value="Unassembled WGS sequence"/>
</dbReference>
<dbReference type="InterPro" id="IPR036249">
    <property type="entry name" value="Thioredoxin-like_sf"/>
</dbReference>